<evidence type="ECO:0000256" key="1">
    <source>
        <dbReference type="SAM" id="MobiDB-lite"/>
    </source>
</evidence>
<dbReference type="GO" id="GO:0005546">
    <property type="term" value="F:phosphatidylinositol-4,5-bisphosphate binding"/>
    <property type="evidence" value="ECO:0007669"/>
    <property type="project" value="TreeGrafter"/>
</dbReference>
<dbReference type="AlphaFoldDB" id="A0A0G4IKV7"/>
<accession>A0A0G4IKV7</accession>
<organism evidence="3 5">
    <name type="scientific">Plasmodiophora brassicae</name>
    <name type="common">Clubroot disease agent</name>
    <dbReference type="NCBI Taxonomy" id="37360"/>
    <lineage>
        <taxon>Eukaryota</taxon>
        <taxon>Sar</taxon>
        <taxon>Rhizaria</taxon>
        <taxon>Endomyxa</taxon>
        <taxon>Phytomyxea</taxon>
        <taxon>Plasmodiophorida</taxon>
        <taxon>Plasmodiophoridae</taxon>
        <taxon>Plasmodiophora</taxon>
    </lineage>
</organism>
<dbReference type="GO" id="GO:0005737">
    <property type="term" value="C:cytoplasm"/>
    <property type="evidence" value="ECO:0007669"/>
    <property type="project" value="TreeGrafter"/>
</dbReference>
<reference evidence="3 5" key="1">
    <citation type="submission" date="2015-02" db="EMBL/GenBank/DDBJ databases">
        <authorList>
            <person name="Chooi Y.-H."/>
        </authorList>
    </citation>
    <scope>NUCLEOTIDE SEQUENCE [LARGE SCALE GENOMIC DNA]</scope>
    <source>
        <strain evidence="3">E3</strain>
    </source>
</reference>
<dbReference type="Proteomes" id="UP000039324">
    <property type="component" value="Unassembled WGS sequence"/>
</dbReference>
<evidence type="ECO:0000313" key="3">
    <source>
        <dbReference type="EMBL" id="CEO95794.1"/>
    </source>
</evidence>
<protein>
    <recommendedName>
        <fullName evidence="2">RBD domain-containing protein</fullName>
    </recommendedName>
</protein>
<proteinExistence type="predicted"/>
<feature type="region of interest" description="Disordered" evidence="1">
    <location>
        <begin position="18"/>
        <end position="54"/>
    </location>
</feature>
<dbReference type="PANTHER" id="PTHR13335:SF1">
    <property type="entry name" value="TARGET OF RAPAMYCIN COMPLEX 2 SUBUNIT MAPKAP1"/>
    <property type="match status" value="1"/>
</dbReference>
<keyword evidence="5" id="KW-1185">Reference proteome</keyword>
<dbReference type="Proteomes" id="UP000290189">
    <property type="component" value="Unassembled WGS sequence"/>
</dbReference>
<dbReference type="Pfam" id="PF16979">
    <property type="entry name" value="SIN1_PH"/>
    <property type="match status" value="1"/>
</dbReference>
<dbReference type="GO" id="GO:0005886">
    <property type="term" value="C:plasma membrane"/>
    <property type="evidence" value="ECO:0007669"/>
    <property type="project" value="TreeGrafter"/>
</dbReference>
<dbReference type="InterPro" id="IPR003116">
    <property type="entry name" value="RBD_dom"/>
</dbReference>
<dbReference type="InterPro" id="IPR031313">
    <property type="entry name" value="Sin1_PH_dom"/>
</dbReference>
<dbReference type="OrthoDB" id="241990at2759"/>
<dbReference type="PROSITE" id="PS50898">
    <property type="entry name" value="RBD"/>
    <property type="match status" value="1"/>
</dbReference>
<sequence length="400" mass="44754">MIRIPTAVLDGAVTIGSASDDDASLASSPCPRDVALPAATRGRPIPAPPDSPEPAFTEMFVKQRVDTSSPAKSHTSMLTASLRVRSDNPDGSRRHIDVIVPDGIGLCRVQLTRNLHTVDNVISLLVQQHQLRGWTGDYDLRLLDDEDRDDIPDLDLPPLDSAIDLRSFDVGRVAMCHRKRSPALSIDSWESSSPCRLLRVHMPKNECHILPIVEGQHLKDVLDMLSRKRAQTLSADDYSFHYSNERDTLDLDTPVSNLLQPSLDLRRCSQEFIILPTEIGDAPEPSSFMFTEESASTYSEWSVRKTNRWGRKQHRILGIDRHNLYNTSVSGTVKRSCRPIADVVGVETCKNKPLSFRILFRNIEANEIIPVYYRARSARQCAEIVARINFLRSIPGDQAG</sequence>
<dbReference type="EMBL" id="OVEO01000013">
    <property type="protein sequence ID" value="SPR00061.1"/>
    <property type="molecule type" value="Genomic_DNA"/>
</dbReference>
<evidence type="ECO:0000313" key="4">
    <source>
        <dbReference type="EMBL" id="SPR00061.1"/>
    </source>
</evidence>
<evidence type="ECO:0000259" key="2">
    <source>
        <dbReference type="PROSITE" id="PS50898"/>
    </source>
</evidence>
<evidence type="ECO:0000313" key="6">
    <source>
        <dbReference type="Proteomes" id="UP000290189"/>
    </source>
</evidence>
<keyword evidence="4" id="KW-0496">Mitochondrion</keyword>
<dbReference type="GO" id="GO:0038203">
    <property type="term" value="P:TORC2 signaling"/>
    <property type="evidence" value="ECO:0007669"/>
    <property type="project" value="TreeGrafter"/>
</dbReference>
<geneLocation type="mitochondrion" evidence="4"/>
<gene>
    <name evidence="3" type="ORF">PBRA_004507</name>
    <name evidence="4" type="ORF">PLBR_LOCUS7276</name>
</gene>
<dbReference type="GO" id="GO:0031932">
    <property type="term" value="C:TORC2 complex"/>
    <property type="evidence" value="ECO:0007669"/>
    <property type="project" value="InterPro"/>
</dbReference>
<dbReference type="InterPro" id="IPR008828">
    <property type="entry name" value="Sin1/Avo1"/>
</dbReference>
<evidence type="ECO:0000313" key="5">
    <source>
        <dbReference type="Proteomes" id="UP000039324"/>
    </source>
</evidence>
<feature type="domain" description="RBD" evidence="2">
    <location>
        <begin position="196"/>
        <end position="268"/>
    </location>
</feature>
<dbReference type="STRING" id="37360.A0A0G4IKV7"/>
<name>A0A0G4IKV7_PLABS</name>
<reference evidence="4 6" key="2">
    <citation type="submission" date="2018-03" db="EMBL/GenBank/DDBJ databases">
        <authorList>
            <person name="Fogelqvist J."/>
        </authorList>
    </citation>
    <scope>NUCLEOTIDE SEQUENCE [LARGE SCALE GENOMIC DNA]</scope>
</reference>
<dbReference type="PANTHER" id="PTHR13335">
    <property type="entry name" value="TARGET OF RAPAMYCIN COMPLEX 2 SUBUNIT MAPKAP1"/>
    <property type="match status" value="1"/>
</dbReference>
<dbReference type="EMBL" id="CDSF01000035">
    <property type="protein sequence ID" value="CEO95794.1"/>
    <property type="molecule type" value="Genomic_DNA"/>
</dbReference>